<dbReference type="EMBL" id="JH687948">
    <property type="protein sequence ID" value="EJD34437.1"/>
    <property type="molecule type" value="Genomic_DNA"/>
</dbReference>
<proteinExistence type="predicted"/>
<gene>
    <name evidence="2" type="ORF">AURDEDRAFT_140567</name>
</gene>
<dbReference type="AlphaFoldDB" id="J0LD25"/>
<dbReference type="Proteomes" id="UP000006514">
    <property type="component" value="Unassembled WGS sequence"/>
</dbReference>
<accession>J0LD25</accession>
<evidence type="ECO:0000256" key="1">
    <source>
        <dbReference type="SAM" id="MobiDB-lite"/>
    </source>
</evidence>
<reference evidence="3" key="1">
    <citation type="journal article" date="2012" name="Science">
        <title>The Paleozoic origin of enzymatic lignin decomposition reconstructed from 31 fungal genomes.</title>
        <authorList>
            <person name="Floudas D."/>
            <person name="Binder M."/>
            <person name="Riley R."/>
            <person name="Barry K."/>
            <person name="Blanchette R.A."/>
            <person name="Henrissat B."/>
            <person name="Martinez A.T."/>
            <person name="Otillar R."/>
            <person name="Spatafora J.W."/>
            <person name="Yadav J.S."/>
            <person name="Aerts A."/>
            <person name="Benoit I."/>
            <person name="Boyd A."/>
            <person name="Carlson A."/>
            <person name="Copeland A."/>
            <person name="Coutinho P.M."/>
            <person name="de Vries R.P."/>
            <person name="Ferreira P."/>
            <person name="Findley K."/>
            <person name="Foster B."/>
            <person name="Gaskell J."/>
            <person name="Glotzer D."/>
            <person name="Gorecki P."/>
            <person name="Heitman J."/>
            <person name="Hesse C."/>
            <person name="Hori C."/>
            <person name="Igarashi K."/>
            <person name="Jurgens J.A."/>
            <person name="Kallen N."/>
            <person name="Kersten P."/>
            <person name="Kohler A."/>
            <person name="Kuees U."/>
            <person name="Kumar T.K.A."/>
            <person name="Kuo A."/>
            <person name="LaButti K."/>
            <person name="Larrondo L.F."/>
            <person name="Lindquist E."/>
            <person name="Ling A."/>
            <person name="Lombard V."/>
            <person name="Lucas S."/>
            <person name="Lundell T."/>
            <person name="Martin R."/>
            <person name="McLaughlin D.J."/>
            <person name="Morgenstern I."/>
            <person name="Morin E."/>
            <person name="Murat C."/>
            <person name="Nagy L.G."/>
            <person name="Nolan M."/>
            <person name="Ohm R.A."/>
            <person name="Patyshakuliyeva A."/>
            <person name="Rokas A."/>
            <person name="Ruiz-Duenas F.J."/>
            <person name="Sabat G."/>
            <person name="Salamov A."/>
            <person name="Samejima M."/>
            <person name="Schmutz J."/>
            <person name="Slot J.C."/>
            <person name="St John F."/>
            <person name="Stenlid J."/>
            <person name="Sun H."/>
            <person name="Sun S."/>
            <person name="Syed K."/>
            <person name="Tsang A."/>
            <person name="Wiebenga A."/>
            <person name="Young D."/>
            <person name="Pisabarro A."/>
            <person name="Eastwood D.C."/>
            <person name="Martin F."/>
            <person name="Cullen D."/>
            <person name="Grigoriev I.V."/>
            <person name="Hibbett D.S."/>
        </authorList>
    </citation>
    <scope>NUCLEOTIDE SEQUENCE [LARGE SCALE GENOMIC DNA]</scope>
    <source>
        <strain evidence="3">TFB10046</strain>
    </source>
</reference>
<name>J0LD25_AURST</name>
<keyword evidence="3" id="KW-1185">Reference proteome</keyword>
<dbReference type="KEGG" id="adl:AURDEDRAFT_140567"/>
<feature type="region of interest" description="Disordered" evidence="1">
    <location>
        <begin position="370"/>
        <end position="404"/>
    </location>
</feature>
<protein>
    <submittedName>
        <fullName evidence="2">Uncharacterized protein</fullName>
    </submittedName>
</protein>
<dbReference type="InParanoid" id="J0LD25"/>
<organism evidence="2 3">
    <name type="scientific">Auricularia subglabra (strain TFB-10046 / SS5)</name>
    <name type="common">White-rot fungus</name>
    <name type="synonym">Auricularia delicata (strain TFB10046)</name>
    <dbReference type="NCBI Taxonomy" id="717982"/>
    <lineage>
        <taxon>Eukaryota</taxon>
        <taxon>Fungi</taxon>
        <taxon>Dikarya</taxon>
        <taxon>Basidiomycota</taxon>
        <taxon>Agaricomycotina</taxon>
        <taxon>Agaricomycetes</taxon>
        <taxon>Auriculariales</taxon>
        <taxon>Auriculariaceae</taxon>
        <taxon>Auricularia</taxon>
    </lineage>
</organism>
<evidence type="ECO:0000313" key="2">
    <source>
        <dbReference type="EMBL" id="EJD34437.1"/>
    </source>
</evidence>
<sequence length="404" mass="43574">MATSRYTGPKLDSTNYYEWQNGALAHISSRGVFHLIEHPEGLRPQVGSVQSPDTLAAAKAAAERAGGIATVLTVPAPPPPGQPAGAGPGTATTTVRTWFVAVPDPVSRRVQSVTLAPPSMSQADYRDWCKEARIAVGVIWDTLGPAIQKDENAAYLMRSGDPFLLWAAIFRRVNPTTASALFTAMSSLMSVTWEDGWNLEQGHTAVTEKYHNYLDHRSPGMTADEVLDEVALFAFLSIVPPELDTFSPTVFINAGDRSVTLPDLLDVLQQEDQEDSLQSHRGQPHQNSYKARLALELAARAAAMRPAAAGASGATGAAGNAPRLSPREALAALQASRPSWTKCWLCFGDHLLDTCPYIARVQKYAKQLRETKNEDRRAPQAANLAGATGIDDERFPEASNCSSL</sequence>
<evidence type="ECO:0000313" key="3">
    <source>
        <dbReference type="Proteomes" id="UP000006514"/>
    </source>
</evidence>